<evidence type="ECO:0000313" key="4">
    <source>
        <dbReference type="Proteomes" id="UP000499080"/>
    </source>
</evidence>
<comment type="caution">
    <text evidence="3">The sequence shown here is derived from an EMBL/GenBank/DDBJ whole genome shotgun (WGS) entry which is preliminary data.</text>
</comment>
<proteinExistence type="predicted"/>
<feature type="region of interest" description="Disordered" evidence="1">
    <location>
        <begin position="94"/>
        <end position="116"/>
    </location>
</feature>
<reference evidence="3 4" key="1">
    <citation type="journal article" date="2019" name="Sci. Rep.">
        <title>Orb-weaving spider Araneus ventricosus genome elucidates the spidroin gene catalogue.</title>
        <authorList>
            <person name="Kono N."/>
            <person name="Nakamura H."/>
            <person name="Ohtoshi R."/>
            <person name="Moran D.A.P."/>
            <person name="Shinohara A."/>
            <person name="Yoshida Y."/>
            <person name="Fujiwara M."/>
            <person name="Mori M."/>
            <person name="Tomita M."/>
            <person name="Arakawa K."/>
        </authorList>
    </citation>
    <scope>NUCLEOTIDE SEQUENCE [LARGE SCALE GENOMIC DNA]</scope>
</reference>
<feature type="transmembrane region" description="Helical" evidence="2">
    <location>
        <begin position="59"/>
        <end position="77"/>
    </location>
</feature>
<sequence length="116" mass="12905">MRSLSTQRNQCRRQSYRRSYRLRNKIAGDGATSLSHGALLGPPSGSRGRTTINSNTDPFSVWETCLLALMIFIFLFLPKNTFCPAELHGACATGPVEQNQQSDAPRRPFSGCYGHR</sequence>
<gene>
    <name evidence="3" type="ORF">AVEN_16036_1</name>
</gene>
<accession>A0A4Y2Q2M3</accession>
<dbReference type="AlphaFoldDB" id="A0A4Y2Q2M3"/>
<name>A0A4Y2Q2M3_ARAVE</name>
<evidence type="ECO:0000256" key="1">
    <source>
        <dbReference type="SAM" id="MobiDB-lite"/>
    </source>
</evidence>
<keyword evidence="2" id="KW-0812">Transmembrane</keyword>
<dbReference type="Proteomes" id="UP000499080">
    <property type="component" value="Unassembled WGS sequence"/>
</dbReference>
<protein>
    <submittedName>
        <fullName evidence="3">Uncharacterized protein</fullName>
    </submittedName>
</protein>
<organism evidence="3 4">
    <name type="scientific">Araneus ventricosus</name>
    <name type="common">Orbweaver spider</name>
    <name type="synonym">Epeira ventricosa</name>
    <dbReference type="NCBI Taxonomy" id="182803"/>
    <lineage>
        <taxon>Eukaryota</taxon>
        <taxon>Metazoa</taxon>
        <taxon>Ecdysozoa</taxon>
        <taxon>Arthropoda</taxon>
        <taxon>Chelicerata</taxon>
        <taxon>Arachnida</taxon>
        <taxon>Araneae</taxon>
        <taxon>Araneomorphae</taxon>
        <taxon>Entelegynae</taxon>
        <taxon>Araneoidea</taxon>
        <taxon>Araneidae</taxon>
        <taxon>Araneus</taxon>
    </lineage>
</organism>
<dbReference type="EMBL" id="BGPR01012812">
    <property type="protein sequence ID" value="GBN57779.1"/>
    <property type="molecule type" value="Genomic_DNA"/>
</dbReference>
<keyword evidence="2" id="KW-1133">Transmembrane helix</keyword>
<evidence type="ECO:0000313" key="3">
    <source>
        <dbReference type="EMBL" id="GBN57779.1"/>
    </source>
</evidence>
<feature type="region of interest" description="Disordered" evidence="1">
    <location>
        <begin position="27"/>
        <end position="52"/>
    </location>
</feature>
<keyword evidence="2" id="KW-0472">Membrane</keyword>
<keyword evidence="4" id="KW-1185">Reference proteome</keyword>
<evidence type="ECO:0000256" key="2">
    <source>
        <dbReference type="SAM" id="Phobius"/>
    </source>
</evidence>